<evidence type="ECO:0000256" key="2">
    <source>
        <dbReference type="ARBA" id="ARBA00022670"/>
    </source>
</evidence>
<evidence type="ECO:0000256" key="6">
    <source>
        <dbReference type="ARBA" id="ARBA00023157"/>
    </source>
</evidence>
<dbReference type="STRING" id="3760.A0A251P6P9"/>
<keyword evidence="12" id="KW-1185">Reference proteome</keyword>
<dbReference type="GO" id="GO:0006624">
    <property type="term" value="P:vacuolar protein processing"/>
    <property type="evidence" value="ECO:0000318"/>
    <property type="project" value="GO_Central"/>
</dbReference>
<evidence type="ECO:0000256" key="7">
    <source>
        <dbReference type="ARBA" id="ARBA00023180"/>
    </source>
</evidence>
<dbReference type="PIRSF" id="PIRSF500139">
    <property type="entry name" value="AE"/>
    <property type="match status" value="1"/>
</dbReference>
<evidence type="ECO:0000313" key="11">
    <source>
        <dbReference type="EMBL" id="ONI06720.1"/>
    </source>
</evidence>
<dbReference type="InterPro" id="IPR046427">
    <property type="entry name" value="Legumain_prodom_sf"/>
</dbReference>
<keyword evidence="7" id="KW-0325">Glycoprotein</keyword>
<gene>
    <name evidence="11" type="ORF">PRUPE_5G076300</name>
</gene>
<dbReference type="EMBL" id="CM007655">
    <property type="protein sequence ID" value="ONI06720.1"/>
    <property type="molecule type" value="Genomic_DNA"/>
</dbReference>
<dbReference type="InterPro" id="IPR043577">
    <property type="entry name" value="AE"/>
</dbReference>
<evidence type="ECO:0000313" key="12">
    <source>
        <dbReference type="Proteomes" id="UP000006882"/>
    </source>
</evidence>
<dbReference type="InterPro" id="IPR048501">
    <property type="entry name" value="Legum_prodom"/>
</dbReference>
<feature type="transmembrane region" description="Helical" evidence="9">
    <location>
        <begin position="83"/>
        <end position="107"/>
    </location>
</feature>
<dbReference type="PRINTS" id="PR00776">
    <property type="entry name" value="HEMOGLOBNASE"/>
</dbReference>
<keyword evidence="2" id="KW-0645">Protease</keyword>
<reference evidence="11 12" key="1">
    <citation type="journal article" date="2013" name="Nat. Genet.">
        <title>The high-quality draft genome of peach (Prunus persica) identifies unique patterns of genetic diversity, domestication and genome evolution.</title>
        <authorList>
            <consortium name="International Peach Genome Initiative"/>
            <person name="Verde I."/>
            <person name="Abbott A.G."/>
            <person name="Scalabrin S."/>
            <person name="Jung S."/>
            <person name="Shu S."/>
            <person name="Marroni F."/>
            <person name="Zhebentyayeva T."/>
            <person name="Dettori M.T."/>
            <person name="Grimwood J."/>
            <person name="Cattonaro F."/>
            <person name="Zuccolo A."/>
            <person name="Rossini L."/>
            <person name="Jenkins J."/>
            <person name="Vendramin E."/>
            <person name="Meisel L.A."/>
            <person name="Decroocq V."/>
            <person name="Sosinski B."/>
            <person name="Prochnik S."/>
            <person name="Mitros T."/>
            <person name="Policriti A."/>
            <person name="Cipriani G."/>
            <person name="Dondini L."/>
            <person name="Ficklin S."/>
            <person name="Goodstein D.M."/>
            <person name="Xuan P."/>
            <person name="Del Fabbro C."/>
            <person name="Aramini V."/>
            <person name="Copetti D."/>
            <person name="Gonzalez S."/>
            <person name="Horner D.S."/>
            <person name="Falchi R."/>
            <person name="Lucas S."/>
            <person name="Mica E."/>
            <person name="Maldonado J."/>
            <person name="Lazzari B."/>
            <person name="Bielenberg D."/>
            <person name="Pirona R."/>
            <person name="Miculan M."/>
            <person name="Barakat A."/>
            <person name="Testolin R."/>
            <person name="Stella A."/>
            <person name="Tartarini S."/>
            <person name="Tonutti P."/>
            <person name="Arus P."/>
            <person name="Orellana A."/>
            <person name="Wells C."/>
            <person name="Main D."/>
            <person name="Vizzotto G."/>
            <person name="Silva H."/>
            <person name="Salamini F."/>
            <person name="Schmutz J."/>
            <person name="Morgante M."/>
            <person name="Rokhsar D.S."/>
        </authorList>
    </citation>
    <scope>NUCLEOTIDE SEQUENCE [LARGE SCALE GENOMIC DNA]</scope>
    <source>
        <strain evidence="12">cv. Nemared</strain>
    </source>
</reference>
<dbReference type="Gene3D" id="3.40.50.1460">
    <property type="match status" value="1"/>
</dbReference>
<dbReference type="PIRSF" id="PIRSF019663">
    <property type="entry name" value="Legumain"/>
    <property type="match status" value="1"/>
</dbReference>
<keyword evidence="9" id="KW-0472">Membrane</keyword>
<organism evidence="11 12">
    <name type="scientific">Prunus persica</name>
    <name type="common">Peach</name>
    <name type="synonym">Amygdalus persica</name>
    <dbReference type="NCBI Taxonomy" id="3760"/>
    <lineage>
        <taxon>Eukaryota</taxon>
        <taxon>Viridiplantae</taxon>
        <taxon>Streptophyta</taxon>
        <taxon>Embryophyta</taxon>
        <taxon>Tracheophyta</taxon>
        <taxon>Spermatophyta</taxon>
        <taxon>Magnoliopsida</taxon>
        <taxon>eudicotyledons</taxon>
        <taxon>Gunneridae</taxon>
        <taxon>Pentapetalae</taxon>
        <taxon>rosids</taxon>
        <taxon>fabids</taxon>
        <taxon>Rosales</taxon>
        <taxon>Rosaceae</taxon>
        <taxon>Amygdaloideae</taxon>
        <taxon>Amygdaleae</taxon>
        <taxon>Prunus</taxon>
    </lineage>
</organism>
<dbReference type="Pfam" id="PF20985">
    <property type="entry name" value="Legum_prodom"/>
    <property type="match status" value="1"/>
</dbReference>
<keyword evidence="3" id="KW-0732">Signal</keyword>
<dbReference type="FunFam" id="3.40.50.1460:FF:000005">
    <property type="entry name" value="Vacuolar-processing enzyme beta-isozyme"/>
    <property type="match status" value="1"/>
</dbReference>
<keyword evidence="6" id="KW-1015">Disulfide bond</keyword>
<evidence type="ECO:0000256" key="8">
    <source>
        <dbReference type="PIRSR" id="PIRSR019663-1"/>
    </source>
</evidence>
<dbReference type="Gramene" id="ONI06720">
    <property type="protein sequence ID" value="ONI06720"/>
    <property type="gene ID" value="PRUPE_5G076300"/>
</dbReference>
<evidence type="ECO:0000259" key="10">
    <source>
        <dbReference type="Pfam" id="PF20985"/>
    </source>
</evidence>
<feature type="domain" description="Legumain prodomain" evidence="10">
    <location>
        <begin position="464"/>
        <end position="560"/>
    </location>
</feature>
<name>A0A251P6P9_PRUPE</name>
<sequence length="577" mass="63988">METPPVACTFTLGPPTQSPSPHVSKPLSSFACTSHQTTPHPATSPVSTFYTLTPPFSSISTHHLSLFFISSFSSPPVSKFSPWVFFMAVVQYQSRLILLLVLFVLLVGGGRVARLDLWDSTIRLPSDKDKPEDANHKEAGTRWAVLVAGSSGYGNYRHQADVCHAYQLLKKGGLKEENIVVFMYDDIANHEINPRPGVIINHPQGQDVYAGVPKDYTGKQVTAANLYAVLLGDKKAVKGGSGKVVDSKPNDRIFLYYSDHGGPGVLGMPNMPFLYAMDFIQVLKKKHASGSYKEMVIYVEACESGSIFEGIMPSDLNIYVTTASNAQENSFGTYCPGMDPSPPPEYITCLGDLYSVAWMEDSERHNLKKETIKQQYQNVKKRTSNSNNYDVGSHVMQYGSKNITVEKLYLYQGFDPASLNFPPNNGQLEKPMEVVNQRDAELFFMWQMYKRSEHGSEKKTHILEQIKETMGHRTHLDASIEFIGTFLYGPGKGFSTLNSVRALGLPLVDDWECLKSMVRVFETQCGLLTQYGMKHMRAFANICNSGVTQSEMEEACSAACNGHDPGQLHPSNKGYSA</sequence>
<evidence type="ECO:0000256" key="1">
    <source>
        <dbReference type="ARBA" id="ARBA00009941"/>
    </source>
</evidence>
<evidence type="ECO:0000256" key="4">
    <source>
        <dbReference type="ARBA" id="ARBA00022801"/>
    </source>
</evidence>
<keyword evidence="9" id="KW-0812">Transmembrane</keyword>
<accession>A0A251P6P9</accession>
<keyword evidence="4" id="KW-0378">Hydrolase</keyword>
<proteinExistence type="inferred from homology"/>
<dbReference type="Pfam" id="PF01650">
    <property type="entry name" value="Peptidase_C13"/>
    <property type="match status" value="1"/>
</dbReference>
<dbReference type="Gene3D" id="1.10.132.130">
    <property type="match status" value="1"/>
</dbReference>
<dbReference type="CDD" id="cd21115">
    <property type="entry name" value="legumain_C"/>
    <property type="match status" value="1"/>
</dbReference>
<evidence type="ECO:0000256" key="5">
    <source>
        <dbReference type="ARBA" id="ARBA00022807"/>
    </source>
</evidence>
<feature type="active site" evidence="8">
    <location>
        <position position="260"/>
    </location>
</feature>
<protein>
    <recommendedName>
        <fullName evidence="10">Legumain prodomain domain-containing protein</fullName>
    </recommendedName>
</protein>
<dbReference type="GO" id="GO:0004197">
    <property type="term" value="F:cysteine-type endopeptidase activity"/>
    <property type="evidence" value="ECO:0000318"/>
    <property type="project" value="GO_Central"/>
</dbReference>
<dbReference type="Proteomes" id="UP000006882">
    <property type="component" value="Chromosome G5"/>
</dbReference>
<dbReference type="GO" id="GO:0005773">
    <property type="term" value="C:vacuole"/>
    <property type="evidence" value="ECO:0007669"/>
    <property type="project" value="GOC"/>
</dbReference>
<keyword evidence="5" id="KW-0788">Thiol protease</keyword>
<dbReference type="FunFam" id="1.10.132.130:FF:000001">
    <property type="entry name" value="Vacuolar-processing enzyme beta-isozyme"/>
    <property type="match status" value="1"/>
</dbReference>
<dbReference type="PANTHER" id="PTHR12000">
    <property type="entry name" value="HEMOGLOBINASE FAMILY MEMBER"/>
    <property type="match status" value="1"/>
</dbReference>
<evidence type="ECO:0000256" key="3">
    <source>
        <dbReference type="ARBA" id="ARBA00022729"/>
    </source>
</evidence>
<dbReference type="InterPro" id="IPR001096">
    <property type="entry name" value="Peptidase_C13"/>
</dbReference>
<dbReference type="AlphaFoldDB" id="A0A251P6P9"/>
<dbReference type="PANTHER" id="PTHR12000:SF42">
    <property type="entry name" value="LEGUMAIN"/>
    <property type="match status" value="1"/>
</dbReference>
<evidence type="ECO:0000256" key="9">
    <source>
        <dbReference type="SAM" id="Phobius"/>
    </source>
</evidence>
<dbReference type="eggNOG" id="KOG1348">
    <property type="taxonomic scope" value="Eukaryota"/>
</dbReference>
<dbReference type="GO" id="GO:0051603">
    <property type="term" value="P:proteolysis involved in protein catabolic process"/>
    <property type="evidence" value="ECO:0000318"/>
    <property type="project" value="GO_Central"/>
</dbReference>
<feature type="active site" description="Nucleophile" evidence="8">
    <location>
        <position position="302"/>
    </location>
</feature>
<comment type="similarity">
    <text evidence="1">Belongs to the peptidase C13 family.</text>
</comment>
<keyword evidence="9" id="KW-1133">Transmembrane helix</keyword>